<dbReference type="EMBL" id="RBZP01000004">
    <property type="protein sequence ID" value="RKQ34335.1"/>
    <property type="molecule type" value="Genomic_DNA"/>
</dbReference>
<dbReference type="Pfam" id="PF00701">
    <property type="entry name" value="DHDPS"/>
    <property type="match status" value="1"/>
</dbReference>
<evidence type="ECO:0000256" key="3">
    <source>
        <dbReference type="ARBA" id="ARBA00023270"/>
    </source>
</evidence>
<evidence type="ECO:0000256" key="2">
    <source>
        <dbReference type="ARBA" id="ARBA00023239"/>
    </source>
</evidence>
<dbReference type="GO" id="GO:0044281">
    <property type="term" value="P:small molecule metabolic process"/>
    <property type="evidence" value="ECO:0007669"/>
    <property type="project" value="UniProtKB-ARBA"/>
</dbReference>
<protein>
    <submittedName>
        <fullName evidence="7">Dihydrodipicolinate synthase family protein</fullName>
    </submittedName>
</protein>
<proteinExistence type="inferred from homology"/>
<dbReference type="OrthoDB" id="9771791at2"/>
<dbReference type="InterPro" id="IPR020625">
    <property type="entry name" value="Schiff_base-form_aldolases_AS"/>
</dbReference>
<evidence type="ECO:0000313" key="8">
    <source>
        <dbReference type="Proteomes" id="UP000269301"/>
    </source>
</evidence>
<dbReference type="GO" id="GO:0008840">
    <property type="term" value="F:4-hydroxy-tetrahydrodipicolinate synthase activity"/>
    <property type="evidence" value="ECO:0007669"/>
    <property type="project" value="TreeGrafter"/>
</dbReference>
<dbReference type="InterPro" id="IPR013785">
    <property type="entry name" value="Aldolase_TIM"/>
</dbReference>
<dbReference type="SUPFAM" id="SSF51569">
    <property type="entry name" value="Aldolase"/>
    <property type="match status" value="1"/>
</dbReference>
<keyword evidence="8" id="KW-1185">Reference proteome</keyword>
<comment type="similarity">
    <text evidence="1 4">Belongs to the DapA family.</text>
</comment>
<keyword evidence="3" id="KW-0704">Schiff base</keyword>
<evidence type="ECO:0000256" key="6">
    <source>
        <dbReference type="PIRSR" id="PIRSR001365-2"/>
    </source>
</evidence>
<evidence type="ECO:0000256" key="1">
    <source>
        <dbReference type="ARBA" id="ARBA00007592"/>
    </source>
</evidence>
<dbReference type="PROSITE" id="PS00666">
    <property type="entry name" value="DHDPS_2"/>
    <property type="match status" value="1"/>
</dbReference>
<dbReference type="PIRSF" id="PIRSF001365">
    <property type="entry name" value="DHDPS"/>
    <property type="match status" value="1"/>
</dbReference>
<dbReference type="RefSeq" id="WP_121203898.1">
    <property type="nucleotide sequence ID" value="NZ_RBZP01000004.1"/>
</dbReference>
<dbReference type="CDD" id="cd00408">
    <property type="entry name" value="DHDPS-like"/>
    <property type="match status" value="1"/>
</dbReference>
<dbReference type="PRINTS" id="PR00146">
    <property type="entry name" value="DHPICSNTHASE"/>
</dbReference>
<name>A0A495A411_9BACI</name>
<evidence type="ECO:0000313" key="7">
    <source>
        <dbReference type="EMBL" id="RKQ34335.1"/>
    </source>
</evidence>
<comment type="caution">
    <text evidence="7">The sequence shown here is derived from an EMBL/GenBank/DDBJ whole genome shotgun (WGS) entry which is preliminary data.</text>
</comment>
<keyword evidence="2 4" id="KW-0456">Lyase</keyword>
<dbReference type="PANTHER" id="PTHR12128:SF66">
    <property type="entry name" value="4-HYDROXY-2-OXOGLUTARATE ALDOLASE, MITOCHONDRIAL"/>
    <property type="match status" value="1"/>
</dbReference>
<feature type="active site" description="Schiff-base intermediate with substrate" evidence="5">
    <location>
        <position position="167"/>
    </location>
</feature>
<dbReference type="SMART" id="SM01130">
    <property type="entry name" value="DHDPS"/>
    <property type="match status" value="1"/>
</dbReference>
<sequence length="300" mass="33024">MNIDKIKGIIVPIITPVDENEHIDEVKLRFMVDHVIENGVHGILAFGSNGEFYMFDDEELENAFEIIMDQTNGRVPVYFGIGAIRTRKAIQLAKMAEAHGAFGVSILQPMFVKPTYEELYDHFKAVSEAIPNTPVLLYNNPGKTGYTMTANLVDQLAHNLPNIVGMKDSSGDFSLLSEYIRRTRDIEFNVLAGKDTLIFPGLCMGATGAVCSTANMFGPLVTSIYNKYVQGDVQGALEAQFTLNPIRISQDNASFPAATKDMSNLLGLDVGNPVLPIKSSQGEVLENMKNKIEESELLSR</sequence>
<feature type="binding site" evidence="6">
    <location>
        <position position="210"/>
    </location>
    <ligand>
        <name>pyruvate</name>
        <dbReference type="ChEBI" id="CHEBI:15361"/>
    </ligand>
</feature>
<dbReference type="Proteomes" id="UP000269301">
    <property type="component" value="Unassembled WGS sequence"/>
</dbReference>
<accession>A0A495A411</accession>
<organism evidence="7 8">
    <name type="scientific">Oceanobacillus halophilus</name>
    <dbReference type="NCBI Taxonomy" id="930130"/>
    <lineage>
        <taxon>Bacteria</taxon>
        <taxon>Bacillati</taxon>
        <taxon>Bacillota</taxon>
        <taxon>Bacilli</taxon>
        <taxon>Bacillales</taxon>
        <taxon>Bacillaceae</taxon>
        <taxon>Oceanobacillus</taxon>
    </lineage>
</organism>
<evidence type="ECO:0000256" key="5">
    <source>
        <dbReference type="PIRSR" id="PIRSR001365-1"/>
    </source>
</evidence>
<dbReference type="AlphaFoldDB" id="A0A495A411"/>
<dbReference type="Gene3D" id="3.20.20.70">
    <property type="entry name" value="Aldolase class I"/>
    <property type="match status" value="1"/>
</dbReference>
<dbReference type="InterPro" id="IPR002220">
    <property type="entry name" value="DapA-like"/>
</dbReference>
<gene>
    <name evidence="7" type="ORF">D8M06_08140</name>
</gene>
<evidence type="ECO:0000256" key="4">
    <source>
        <dbReference type="PIRNR" id="PIRNR001365"/>
    </source>
</evidence>
<reference evidence="7 8" key="1">
    <citation type="journal article" date="2016" name="Int. J. Syst. Evol. Microbiol.">
        <title>Oceanobacillus halophilus sp. nov., a novel moderately halophilic bacterium from a hypersaline lake.</title>
        <authorList>
            <person name="Amoozegar M.A."/>
            <person name="Bagheri M."/>
            <person name="Makhdoumi A."/>
            <person name="Nikou M.M."/>
            <person name="Fazeli S.A.S."/>
            <person name="Schumann P."/>
            <person name="Sproer C."/>
            <person name="Sanchez-Porro C."/>
            <person name="Ventosa A."/>
        </authorList>
    </citation>
    <scope>NUCLEOTIDE SEQUENCE [LARGE SCALE GENOMIC DNA]</scope>
    <source>
        <strain evidence="7 8">DSM 23996</strain>
    </source>
</reference>
<dbReference type="PANTHER" id="PTHR12128">
    <property type="entry name" value="DIHYDRODIPICOLINATE SYNTHASE"/>
    <property type="match status" value="1"/>
</dbReference>
<feature type="active site" description="Proton donor/acceptor" evidence="5">
    <location>
        <position position="138"/>
    </location>
</feature>